<feature type="compositionally biased region" description="Basic and acidic residues" evidence="1">
    <location>
        <begin position="70"/>
        <end position="83"/>
    </location>
</feature>
<name>A0AAD4GAY5_BOLED</name>
<reference evidence="2" key="2">
    <citation type="journal article" date="2020" name="Nat. Commun.">
        <title>Large-scale genome sequencing of mycorrhizal fungi provides insights into the early evolution of symbiotic traits.</title>
        <authorList>
            <person name="Miyauchi S."/>
            <person name="Kiss E."/>
            <person name="Kuo A."/>
            <person name="Drula E."/>
            <person name="Kohler A."/>
            <person name="Sanchez-Garcia M."/>
            <person name="Morin E."/>
            <person name="Andreopoulos B."/>
            <person name="Barry K.W."/>
            <person name="Bonito G."/>
            <person name="Buee M."/>
            <person name="Carver A."/>
            <person name="Chen C."/>
            <person name="Cichocki N."/>
            <person name="Clum A."/>
            <person name="Culley D."/>
            <person name="Crous P.W."/>
            <person name="Fauchery L."/>
            <person name="Girlanda M."/>
            <person name="Hayes R.D."/>
            <person name="Keri Z."/>
            <person name="LaButti K."/>
            <person name="Lipzen A."/>
            <person name="Lombard V."/>
            <person name="Magnuson J."/>
            <person name="Maillard F."/>
            <person name="Murat C."/>
            <person name="Nolan M."/>
            <person name="Ohm R.A."/>
            <person name="Pangilinan J."/>
            <person name="Pereira M.F."/>
            <person name="Perotto S."/>
            <person name="Peter M."/>
            <person name="Pfister S."/>
            <person name="Riley R."/>
            <person name="Sitrit Y."/>
            <person name="Stielow J.B."/>
            <person name="Szollosi G."/>
            <person name="Zifcakova L."/>
            <person name="Stursova M."/>
            <person name="Spatafora J.W."/>
            <person name="Tedersoo L."/>
            <person name="Vaario L.M."/>
            <person name="Yamada A."/>
            <person name="Yan M."/>
            <person name="Wang P."/>
            <person name="Xu J."/>
            <person name="Bruns T."/>
            <person name="Baldrian P."/>
            <person name="Vilgalys R."/>
            <person name="Dunand C."/>
            <person name="Henrissat B."/>
            <person name="Grigoriev I.V."/>
            <person name="Hibbett D."/>
            <person name="Nagy L.G."/>
            <person name="Martin F.M."/>
        </authorList>
    </citation>
    <scope>NUCLEOTIDE SEQUENCE</scope>
    <source>
        <strain evidence="2">BED1</strain>
    </source>
</reference>
<dbReference type="EMBL" id="WHUW01000032">
    <property type="protein sequence ID" value="KAF8433708.1"/>
    <property type="molecule type" value="Genomic_DNA"/>
</dbReference>
<gene>
    <name evidence="2" type="ORF">L210DRAFT_3506926</name>
</gene>
<proteinExistence type="predicted"/>
<evidence type="ECO:0000313" key="3">
    <source>
        <dbReference type="Proteomes" id="UP001194468"/>
    </source>
</evidence>
<evidence type="ECO:0000256" key="1">
    <source>
        <dbReference type="SAM" id="MobiDB-lite"/>
    </source>
</evidence>
<reference evidence="2" key="1">
    <citation type="submission" date="2019-10" db="EMBL/GenBank/DDBJ databases">
        <authorList>
            <consortium name="DOE Joint Genome Institute"/>
            <person name="Kuo A."/>
            <person name="Miyauchi S."/>
            <person name="Kiss E."/>
            <person name="Drula E."/>
            <person name="Kohler A."/>
            <person name="Sanchez-Garcia M."/>
            <person name="Andreopoulos B."/>
            <person name="Barry K.W."/>
            <person name="Bonito G."/>
            <person name="Buee M."/>
            <person name="Carver A."/>
            <person name="Chen C."/>
            <person name="Cichocki N."/>
            <person name="Clum A."/>
            <person name="Culley D."/>
            <person name="Crous P.W."/>
            <person name="Fauchery L."/>
            <person name="Girlanda M."/>
            <person name="Hayes R."/>
            <person name="Keri Z."/>
            <person name="LaButti K."/>
            <person name="Lipzen A."/>
            <person name="Lombard V."/>
            <person name="Magnuson J."/>
            <person name="Maillard F."/>
            <person name="Morin E."/>
            <person name="Murat C."/>
            <person name="Nolan M."/>
            <person name="Ohm R."/>
            <person name="Pangilinan J."/>
            <person name="Pereira M."/>
            <person name="Perotto S."/>
            <person name="Peter M."/>
            <person name="Riley R."/>
            <person name="Sitrit Y."/>
            <person name="Stielow B."/>
            <person name="Szollosi G."/>
            <person name="Zifcakova L."/>
            <person name="Stursova M."/>
            <person name="Spatafora J.W."/>
            <person name="Tedersoo L."/>
            <person name="Vaario L.-M."/>
            <person name="Yamada A."/>
            <person name="Yan M."/>
            <person name="Wang P."/>
            <person name="Xu J."/>
            <person name="Bruns T."/>
            <person name="Baldrian P."/>
            <person name="Vilgalys R."/>
            <person name="Henrissat B."/>
            <person name="Grigoriev I.V."/>
            <person name="Hibbett D."/>
            <person name="Nagy L.G."/>
            <person name="Martin F.M."/>
        </authorList>
    </citation>
    <scope>NUCLEOTIDE SEQUENCE</scope>
    <source>
        <strain evidence="2">BED1</strain>
    </source>
</reference>
<comment type="caution">
    <text evidence="2">The sequence shown here is derived from an EMBL/GenBank/DDBJ whole genome shotgun (WGS) entry which is preliminary data.</text>
</comment>
<keyword evidence="3" id="KW-1185">Reference proteome</keyword>
<feature type="compositionally biased region" description="Basic and acidic residues" evidence="1">
    <location>
        <begin position="94"/>
        <end position="103"/>
    </location>
</feature>
<protein>
    <submittedName>
        <fullName evidence="2">Uncharacterized protein</fullName>
    </submittedName>
</protein>
<evidence type="ECO:0000313" key="2">
    <source>
        <dbReference type="EMBL" id="KAF8433708.1"/>
    </source>
</evidence>
<dbReference type="Proteomes" id="UP001194468">
    <property type="component" value="Unassembled WGS sequence"/>
</dbReference>
<feature type="compositionally biased region" description="Basic residues" evidence="1">
    <location>
        <begin position="84"/>
        <end position="93"/>
    </location>
</feature>
<dbReference type="AlphaFoldDB" id="A0AAD4GAY5"/>
<accession>A0AAD4GAY5</accession>
<sequence length="138" mass="15516">MATGAETAGIPGLGRVVPTILTADTPRAEKSPKLSTAYTYRNGTATTTVTVAAVGHPWCPVGAGVVVFRERERRKSKCKEKDRERKRRHRDKDKKKDKEEKRSVLTGKKIKLKVHKDSRDLEMDANREDLLQFLNSTV</sequence>
<feature type="region of interest" description="Disordered" evidence="1">
    <location>
        <begin position="70"/>
        <end position="109"/>
    </location>
</feature>
<organism evidence="2 3">
    <name type="scientific">Boletus edulis BED1</name>
    <dbReference type="NCBI Taxonomy" id="1328754"/>
    <lineage>
        <taxon>Eukaryota</taxon>
        <taxon>Fungi</taxon>
        <taxon>Dikarya</taxon>
        <taxon>Basidiomycota</taxon>
        <taxon>Agaricomycotina</taxon>
        <taxon>Agaricomycetes</taxon>
        <taxon>Agaricomycetidae</taxon>
        <taxon>Boletales</taxon>
        <taxon>Boletineae</taxon>
        <taxon>Boletaceae</taxon>
        <taxon>Boletoideae</taxon>
        <taxon>Boletus</taxon>
    </lineage>
</organism>